<feature type="coiled-coil region" evidence="1">
    <location>
        <begin position="241"/>
        <end position="271"/>
    </location>
</feature>
<accession>A0A5J4U0T5</accession>
<proteinExistence type="predicted"/>
<dbReference type="PANTHER" id="PTHR14205:SF15">
    <property type="entry name" value="EARP AND GARP COMPLEX-INTERACTING PROTEIN 1"/>
    <property type="match status" value="1"/>
</dbReference>
<dbReference type="SUPFAM" id="SSF50978">
    <property type="entry name" value="WD40 repeat-like"/>
    <property type="match status" value="1"/>
</dbReference>
<sequence>MQTQVGFSQPSRCCAAVHSSAQPSFLVSTTSLGENEIYLIQYDSVTNSAAIKKIYVHPAEIRSLAINISDPSILFTSSIEFEKGGITQMFKLRDNFPSNKIGDIELKSTIPHEELSEIVLSPFNSHHLCLHSISGLYLFEENEGEWNKIQHYPSAACKTTLAASWCESGEEMSNNILTSNLNHILITDLREKESHILVNSAHIGEVTRIATTSSKSGGNKFLFASGGKEGDIKLWDLRMPIQIQEDRIDQKEEIKEENEDVLKQIESLYSNSVGKVVGRHRHWY</sequence>
<organism evidence="2 3">
    <name type="scientific">Streblomastix strix</name>
    <dbReference type="NCBI Taxonomy" id="222440"/>
    <lineage>
        <taxon>Eukaryota</taxon>
        <taxon>Metamonada</taxon>
        <taxon>Preaxostyla</taxon>
        <taxon>Oxymonadida</taxon>
        <taxon>Streblomastigidae</taxon>
        <taxon>Streblomastix</taxon>
    </lineage>
</organism>
<dbReference type="EMBL" id="SNRW01022686">
    <property type="protein sequence ID" value="KAA6363612.1"/>
    <property type="molecule type" value="Genomic_DNA"/>
</dbReference>
<keyword evidence="1" id="KW-0175">Coiled coil</keyword>
<name>A0A5J4U0T5_9EUKA</name>
<dbReference type="GO" id="GO:0016567">
    <property type="term" value="P:protein ubiquitination"/>
    <property type="evidence" value="ECO:0007669"/>
    <property type="project" value="TreeGrafter"/>
</dbReference>
<dbReference type="PANTHER" id="PTHR14205">
    <property type="entry name" value="WD-REPEAT PROTEIN"/>
    <property type="match status" value="1"/>
</dbReference>
<comment type="caution">
    <text evidence="2">The sequence shown here is derived from an EMBL/GenBank/DDBJ whole genome shotgun (WGS) entry which is preliminary data.</text>
</comment>
<dbReference type="Gene3D" id="2.130.10.10">
    <property type="entry name" value="YVTN repeat-like/Quinoprotein amine dehydrogenase"/>
    <property type="match status" value="1"/>
</dbReference>
<feature type="non-terminal residue" evidence="2">
    <location>
        <position position="284"/>
    </location>
</feature>
<dbReference type="Proteomes" id="UP000324800">
    <property type="component" value="Unassembled WGS sequence"/>
</dbReference>
<dbReference type="AlphaFoldDB" id="A0A5J4U0T5"/>
<dbReference type="OrthoDB" id="10255630at2759"/>
<evidence type="ECO:0000313" key="3">
    <source>
        <dbReference type="Proteomes" id="UP000324800"/>
    </source>
</evidence>
<dbReference type="InterPro" id="IPR040323">
    <property type="entry name" value="EIPR1"/>
</dbReference>
<gene>
    <name evidence="2" type="ORF">EZS28_040861</name>
</gene>
<dbReference type="InterPro" id="IPR036322">
    <property type="entry name" value="WD40_repeat_dom_sf"/>
</dbReference>
<protein>
    <submittedName>
        <fullName evidence="2">Uncharacterized protein</fullName>
    </submittedName>
</protein>
<dbReference type="InterPro" id="IPR015943">
    <property type="entry name" value="WD40/YVTN_repeat-like_dom_sf"/>
</dbReference>
<reference evidence="2 3" key="1">
    <citation type="submission" date="2019-03" db="EMBL/GenBank/DDBJ databases">
        <title>Single cell metagenomics reveals metabolic interactions within the superorganism composed of flagellate Streblomastix strix and complex community of Bacteroidetes bacteria on its surface.</title>
        <authorList>
            <person name="Treitli S.C."/>
            <person name="Kolisko M."/>
            <person name="Husnik F."/>
            <person name="Keeling P."/>
            <person name="Hampl V."/>
        </authorList>
    </citation>
    <scope>NUCLEOTIDE SEQUENCE [LARGE SCALE GENOMIC DNA]</scope>
    <source>
        <strain evidence="2">ST1C</strain>
    </source>
</reference>
<evidence type="ECO:0000313" key="2">
    <source>
        <dbReference type="EMBL" id="KAA6363612.1"/>
    </source>
</evidence>
<evidence type="ECO:0000256" key="1">
    <source>
        <dbReference type="SAM" id="Coils"/>
    </source>
</evidence>